<evidence type="ECO:0000313" key="2">
    <source>
        <dbReference type="Proteomes" id="UP001150603"/>
    </source>
</evidence>
<keyword evidence="2" id="KW-1185">Reference proteome</keyword>
<accession>A0ACC1IZL9</accession>
<organism evidence="1 2">
    <name type="scientific">Linderina macrospora</name>
    <dbReference type="NCBI Taxonomy" id="4868"/>
    <lineage>
        <taxon>Eukaryota</taxon>
        <taxon>Fungi</taxon>
        <taxon>Fungi incertae sedis</taxon>
        <taxon>Zoopagomycota</taxon>
        <taxon>Kickxellomycotina</taxon>
        <taxon>Kickxellomycetes</taxon>
        <taxon>Kickxellales</taxon>
        <taxon>Kickxellaceae</taxon>
        <taxon>Linderina</taxon>
    </lineage>
</organism>
<protein>
    <submittedName>
        <fullName evidence="1">Uncharacterized protein</fullName>
    </submittedName>
</protein>
<gene>
    <name evidence="1" type="ORF">FBU59_006509</name>
</gene>
<dbReference type="EMBL" id="JANBPW010005720">
    <property type="protein sequence ID" value="KAJ1932030.1"/>
    <property type="molecule type" value="Genomic_DNA"/>
</dbReference>
<evidence type="ECO:0000313" key="1">
    <source>
        <dbReference type="EMBL" id="KAJ1932030.1"/>
    </source>
</evidence>
<reference evidence="1" key="1">
    <citation type="submission" date="2022-07" db="EMBL/GenBank/DDBJ databases">
        <title>Phylogenomic reconstructions and comparative analyses of Kickxellomycotina fungi.</title>
        <authorList>
            <person name="Reynolds N.K."/>
            <person name="Stajich J.E."/>
            <person name="Barry K."/>
            <person name="Grigoriev I.V."/>
            <person name="Crous P."/>
            <person name="Smith M.E."/>
        </authorList>
    </citation>
    <scope>NUCLEOTIDE SEQUENCE</scope>
    <source>
        <strain evidence="1">NRRL 5244</strain>
    </source>
</reference>
<sequence>MGSHSELSDIDSVGDSSQAVPVMQMPEVEIADHISNNNNNEDGDDDGIYESSVDGSDNGQGTASSDDQRGHSAESYDTSAASVATSRLAADSQLIEAMADSGELQGDTVVPTQQAAGKEIEVLSASPEDSESQGMKRTKGLHLCKATTSLSQLCQLSGSNSYADLQSDGSGPALVIRDRITSAPATRVSYDTNQADATSPGAVSQKSKTARPPMVHRDSKSRKKVASKKTHLKKVTSAAAMRSRQ</sequence>
<comment type="caution">
    <text evidence="1">The sequence shown here is derived from an EMBL/GenBank/DDBJ whole genome shotgun (WGS) entry which is preliminary data.</text>
</comment>
<dbReference type="Proteomes" id="UP001150603">
    <property type="component" value="Unassembled WGS sequence"/>
</dbReference>
<name>A0ACC1IZL9_9FUNG</name>
<feature type="non-terminal residue" evidence="1">
    <location>
        <position position="245"/>
    </location>
</feature>
<proteinExistence type="predicted"/>